<dbReference type="EMBL" id="BK015807">
    <property type="protein sequence ID" value="DAE26073.1"/>
    <property type="molecule type" value="Genomic_DNA"/>
</dbReference>
<accession>A0A8S5R4R6</accession>
<sequence>MALLSYLYLSVDDTHVYGMFLSHRQWRVCRIITCPLLLLIFCIDKRRI</sequence>
<protein>
    <submittedName>
        <fullName evidence="2">Uncharacterized protein</fullName>
    </submittedName>
</protein>
<evidence type="ECO:0000256" key="1">
    <source>
        <dbReference type="SAM" id="Phobius"/>
    </source>
</evidence>
<keyword evidence="1" id="KW-0472">Membrane</keyword>
<keyword evidence="1" id="KW-1133">Transmembrane helix</keyword>
<keyword evidence="1" id="KW-0812">Transmembrane</keyword>
<evidence type="ECO:0000313" key="2">
    <source>
        <dbReference type="EMBL" id="DAE26073.1"/>
    </source>
</evidence>
<organism evidence="2">
    <name type="scientific">Siphoviridae sp. ctEkS11</name>
    <dbReference type="NCBI Taxonomy" id="2827272"/>
    <lineage>
        <taxon>Viruses</taxon>
        <taxon>Duplodnaviria</taxon>
        <taxon>Heunggongvirae</taxon>
        <taxon>Uroviricota</taxon>
        <taxon>Caudoviricetes</taxon>
    </lineage>
</organism>
<feature type="transmembrane region" description="Helical" evidence="1">
    <location>
        <begin position="25"/>
        <end position="43"/>
    </location>
</feature>
<proteinExistence type="predicted"/>
<reference evidence="2" key="1">
    <citation type="journal article" date="2021" name="Proc. Natl. Acad. Sci. U.S.A.">
        <title>A Catalog of Tens of Thousands of Viruses from Human Metagenomes Reveals Hidden Associations with Chronic Diseases.</title>
        <authorList>
            <person name="Tisza M.J."/>
            <person name="Buck C.B."/>
        </authorList>
    </citation>
    <scope>NUCLEOTIDE SEQUENCE</scope>
    <source>
        <strain evidence="2">CtEkS11</strain>
    </source>
</reference>
<name>A0A8S5R4R6_9CAUD</name>